<dbReference type="Pfam" id="PF23214">
    <property type="entry name" value="SH3_CYT4"/>
    <property type="match status" value="1"/>
</dbReference>
<dbReference type="SUPFAM" id="SSF50249">
    <property type="entry name" value="Nucleic acid-binding proteins"/>
    <property type="match status" value="1"/>
</dbReference>
<dbReference type="InterPro" id="IPR056625">
    <property type="entry name" value="SH3_CYT4"/>
</dbReference>
<dbReference type="SMART" id="SM00955">
    <property type="entry name" value="RNB"/>
    <property type="match status" value="1"/>
</dbReference>
<evidence type="ECO:0000313" key="4">
    <source>
        <dbReference type="Proteomes" id="UP001174936"/>
    </source>
</evidence>
<dbReference type="Pfam" id="PF00773">
    <property type="entry name" value="RNB"/>
    <property type="match status" value="1"/>
</dbReference>
<organism evidence="3 4">
    <name type="scientific">Cercophora newfieldiana</name>
    <dbReference type="NCBI Taxonomy" id="92897"/>
    <lineage>
        <taxon>Eukaryota</taxon>
        <taxon>Fungi</taxon>
        <taxon>Dikarya</taxon>
        <taxon>Ascomycota</taxon>
        <taxon>Pezizomycotina</taxon>
        <taxon>Sordariomycetes</taxon>
        <taxon>Sordariomycetidae</taxon>
        <taxon>Sordariales</taxon>
        <taxon>Lasiosphaeriaceae</taxon>
        <taxon>Cercophora</taxon>
    </lineage>
</organism>
<reference evidence="3" key="1">
    <citation type="submission" date="2023-06" db="EMBL/GenBank/DDBJ databases">
        <title>Genome-scale phylogeny and comparative genomics of the fungal order Sordariales.</title>
        <authorList>
            <consortium name="Lawrence Berkeley National Laboratory"/>
            <person name="Hensen N."/>
            <person name="Bonometti L."/>
            <person name="Westerberg I."/>
            <person name="Brannstrom I.O."/>
            <person name="Guillou S."/>
            <person name="Cros-Aarteil S."/>
            <person name="Calhoun S."/>
            <person name="Haridas S."/>
            <person name="Kuo A."/>
            <person name="Mondo S."/>
            <person name="Pangilinan J."/>
            <person name="Riley R."/>
            <person name="Labutti K."/>
            <person name="Andreopoulos B."/>
            <person name="Lipzen A."/>
            <person name="Chen C."/>
            <person name="Yanf M."/>
            <person name="Daum C."/>
            <person name="Ng V."/>
            <person name="Clum A."/>
            <person name="Steindorff A."/>
            <person name="Ohm R."/>
            <person name="Martin F."/>
            <person name="Silar P."/>
            <person name="Natvig D."/>
            <person name="Lalanne C."/>
            <person name="Gautier V."/>
            <person name="Ament-Velasquez S.L."/>
            <person name="Kruys A."/>
            <person name="Hutchinson M.I."/>
            <person name="Powell A.J."/>
            <person name="Barry K."/>
            <person name="Miller A.N."/>
            <person name="Grigoriev I.V."/>
            <person name="Debuchy R."/>
            <person name="Gladieux P."/>
            <person name="Thoren M.H."/>
            <person name="Johannesson H."/>
        </authorList>
    </citation>
    <scope>NUCLEOTIDE SEQUENCE</scope>
    <source>
        <strain evidence="3">SMH2532-1</strain>
    </source>
</reference>
<evidence type="ECO:0000313" key="3">
    <source>
        <dbReference type="EMBL" id="KAK0656374.1"/>
    </source>
</evidence>
<proteinExistence type="predicted"/>
<dbReference type="PANTHER" id="PTHR23355">
    <property type="entry name" value="RIBONUCLEASE"/>
    <property type="match status" value="1"/>
</dbReference>
<dbReference type="EMBL" id="JAULSV010000001">
    <property type="protein sequence ID" value="KAK0656374.1"/>
    <property type="molecule type" value="Genomic_DNA"/>
</dbReference>
<dbReference type="GO" id="GO:0000932">
    <property type="term" value="C:P-body"/>
    <property type="evidence" value="ECO:0007669"/>
    <property type="project" value="TreeGrafter"/>
</dbReference>
<dbReference type="InterPro" id="IPR012340">
    <property type="entry name" value="NA-bd_OB-fold"/>
</dbReference>
<keyword evidence="4" id="KW-1185">Reference proteome</keyword>
<dbReference type="Pfam" id="PF25522">
    <property type="entry name" value="OB_cyt-4"/>
    <property type="match status" value="1"/>
</dbReference>
<gene>
    <name evidence="3" type="ORF">B0T16DRAFT_399189</name>
</gene>
<dbReference type="GO" id="GO:0000175">
    <property type="term" value="F:3'-5'-RNA exonuclease activity"/>
    <property type="evidence" value="ECO:0007669"/>
    <property type="project" value="TreeGrafter"/>
</dbReference>
<dbReference type="InterPro" id="IPR056624">
    <property type="entry name" value="WH_CYT4"/>
</dbReference>
<dbReference type="AlphaFoldDB" id="A0AA40D122"/>
<name>A0AA40D122_9PEZI</name>
<dbReference type="Pfam" id="PF23216">
    <property type="entry name" value="WHD_CYT4"/>
    <property type="match status" value="1"/>
</dbReference>
<dbReference type="GO" id="GO:0003723">
    <property type="term" value="F:RNA binding"/>
    <property type="evidence" value="ECO:0007669"/>
    <property type="project" value="InterPro"/>
</dbReference>
<accession>A0AA40D122</accession>
<dbReference type="PANTHER" id="PTHR23355:SF65">
    <property type="entry name" value="EXORIBONUCLEASE CYT-4, PUTATIVE (AFU_ORTHOLOGUE AFUA_7G01550)-RELATED"/>
    <property type="match status" value="1"/>
</dbReference>
<dbReference type="InterPro" id="IPR050180">
    <property type="entry name" value="RNR_Ribonuclease"/>
</dbReference>
<dbReference type="InterPro" id="IPR001900">
    <property type="entry name" value="RNase_II/R"/>
</dbReference>
<feature type="domain" description="RNB" evidence="2">
    <location>
        <begin position="518"/>
        <end position="869"/>
    </location>
</feature>
<dbReference type="InterPro" id="IPR057912">
    <property type="entry name" value="OB_CYT4_C"/>
</dbReference>
<evidence type="ECO:0000259" key="2">
    <source>
        <dbReference type="SMART" id="SM00955"/>
    </source>
</evidence>
<comment type="caution">
    <text evidence="3">The sequence shown here is derived from an EMBL/GenBank/DDBJ whole genome shotgun (WGS) entry which is preliminary data.</text>
</comment>
<dbReference type="GO" id="GO:0006402">
    <property type="term" value="P:mRNA catabolic process"/>
    <property type="evidence" value="ECO:0007669"/>
    <property type="project" value="TreeGrafter"/>
</dbReference>
<dbReference type="Proteomes" id="UP001174936">
    <property type="component" value="Unassembled WGS sequence"/>
</dbReference>
<sequence>MLRAAGRDYVCWRCLRHSAPAVRRAAQRGLSVSAAHRQQPIQPVPSVSPDDPFFEDFGPAHGTPRIYGKAKIRDKLRIWEAENPASPLTAPDRQVSSGLANIANYALVEHGFRSDGDEADDMVQTLTDTDAGLSPNTSTIEAGDLIEIGLQSRSIPTLALCLGKFNGYDHFYTNSGQWFTTPGLQARFIVKRFIRDRDELLPVINALPSVEGSGDVLKQLRELHAGPPRSVCAPIIQKILQFQDDARTVQQKYIEKLSQAHDVLGPSEKMLTLNEAAEALYPASLKRNKASFTPEERYAVHTILCAQDLAFRPLLRARHDDNSVMFAMASKVDVMATATAELAVREYLEYLDLPETQGDKVARKMSSRAAFFHTFVLQARKAIDESRKARDWTPYGMIGPAKRRSPQPLSSWPQLGRIIIHFMQLWSAGNQLPSSSRLHWLGSAVLRAIGRYDDAMYIDATVGWTFLQEIGWITPWEIQARFGLRLPGVQLRRSGGLLPWPNDSKAAELEADQLAPLRQDFGASTVYCIDSQSTTDVDDGVSIEKAGDGEYWIHIHVADPASRIKPKSWLAARAARIPQTIYLKGHFDRMFYDDIVRETFSLSPGRPSLTFSAKVTETGNILDHKITPGIVQDVVYITPEDASAVVGEEDTVPVPSDVFEVGTPPTQGEFPSRTMTKPEDLSQQQREELQLLGKLATALHKKRLQKGAVPAYLSRPKVDVSFQGMRVAIQPDTNFIETQGDPYIRVSYESGGGSNLVGSLMQLAGQVAAQWCYERDIPIPYRIQALSQRNEAALRAFTYDVLYPQLEAGKRPTAEQYRQLQALTGGQDISTTPTLNFLMGLDMYAKATSPLRRFADLLLHWQVEAALLEEHRTGKSLVLKERAGRTTPLPTTLSDPPKRNSFLPFSRTDLETRIFPQLRTREQHGKLLDNVDGTNEWILQALVRAWAFGQGKEGQLPKTFKFTVSEVDPRQTIRGTLDWFDRRAIMEPEGFNDVVRPRDVKVGDVLTVELARVNAHMRKIFVKALSVESAEAV</sequence>
<evidence type="ECO:0000256" key="1">
    <source>
        <dbReference type="SAM" id="MobiDB-lite"/>
    </source>
</evidence>
<feature type="region of interest" description="Disordered" evidence="1">
    <location>
        <begin position="654"/>
        <end position="676"/>
    </location>
</feature>
<protein>
    <recommendedName>
        <fullName evidence="2">RNB domain-containing protein</fullName>
    </recommendedName>
</protein>